<dbReference type="EMBL" id="GBXM01002894">
    <property type="protein sequence ID" value="JAI05684.1"/>
    <property type="molecule type" value="Transcribed_RNA"/>
</dbReference>
<feature type="transmembrane region" description="Helical" evidence="1">
    <location>
        <begin position="6"/>
        <end position="32"/>
    </location>
</feature>
<feature type="transmembrane region" description="Helical" evidence="1">
    <location>
        <begin position="44"/>
        <end position="69"/>
    </location>
</feature>
<organism evidence="2">
    <name type="scientific">Anguilla anguilla</name>
    <name type="common">European freshwater eel</name>
    <name type="synonym">Muraena anguilla</name>
    <dbReference type="NCBI Taxonomy" id="7936"/>
    <lineage>
        <taxon>Eukaryota</taxon>
        <taxon>Metazoa</taxon>
        <taxon>Chordata</taxon>
        <taxon>Craniata</taxon>
        <taxon>Vertebrata</taxon>
        <taxon>Euteleostomi</taxon>
        <taxon>Actinopterygii</taxon>
        <taxon>Neopterygii</taxon>
        <taxon>Teleostei</taxon>
        <taxon>Anguilliformes</taxon>
        <taxon>Anguillidae</taxon>
        <taxon>Anguilla</taxon>
    </lineage>
</organism>
<dbReference type="AlphaFoldDB" id="A0A0E9XVF6"/>
<keyword evidence="1" id="KW-0812">Transmembrane</keyword>
<sequence>MISVLLISNFILHFMNCYINVRYCIILKSLLLSGGCSYSGHMGLLLPTIILEVIWVIFFFSVIVLSSLVMSRTY</sequence>
<reference evidence="2" key="2">
    <citation type="journal article" date="2015" name="Fish Shellfish Immunol.">
        <title>Early steps in the European eel (Anguilla anguilla)-Vibrio vulnificus interaction in the gills: Role of the RtxA13 toxin.</title>
        <authorList>
            <person name="Callol A."/>
            <person name="Pajuelo D."/>
            <person name="Ebbesson L."/>
            <person name="Teles M."/>
            <person name="MacKenzie S."/>
            <person name="Amaro C."/>
        </authorList>
    </citation>
    <scope>NUCLEOTIDE SEQUENCE</scope>
</reference>
<reference evidence="2" key="1">
    <citation type="submission" date="2014-11" db="EMBL/GenBank/DDBJ databases">
        <authorList>
            <person name="Amaro Gonzalez C."/>
        </authorList>
    </citation>
    <scope>NUCLEOTIDE SEQUENCE</scope>
</reference>
<evidence type="ECO:0000313" key="2">
    <source>
        <dbReference type="EMBL" id="JAI05684.1"/>
    </source>
</evidence>
<name>A0A0E9XVF6_ANGAN</name>
<evidence type="ECO:0000256" key="1">
    <source>
        <dbReference type="SAM" id="Phobius"/>
    </source>
</evidence>
<keyword evidence="1" id="KW-0472">Membrane</keyword>
<accession>A0A0E9XVF6</accession>
<protein>
    <submittedName>
        <fullName evidence="2">Uncharacterized protein</fullName>
    </submittedName>
</protein>
<keyword evidence="1" id="KW-1133">Transmembrane helix</keyword>
<proteinExistence type="predicted"/>